<dbReference type="InParanoid" id="F0VDG9"/>
<reference evidence="3" key="4">
    <citation type="journal article" date="2015" name="PLoS ONE">
        <title>Comprehensive Evaluation of Toxoplasma gondii VEG and Neospora caninum LIV Genomes with Tachyzoite Stage Transcriptome and Proteome Defines Novel Transcript Features.</title>
        <authorList>
            <person name="Ramaprasad A."/>
            <person name="Mourier T."/>
            <person name="Naeem R."/>
            <person name="Malas T.B."/>
            <person name="Moussa E."/>
            <person name="Panigrahi A."/>
            <person name="Vermont S.J."/>
            <person name="Otto T.D."/>
            <person name="Wastling J."/>
            <person name="Pain A."/>
        </authorList>
    </citation>
    <scope>NUCLEOTIDE SEQUENCE</scope>
    <source>
        <strain evidence="3">Liverpool</strain>
    </source>
</reference>
<dbReference type="EMBL" id="LN714480">
    <property type="protein sequence ID" value="CEL65718.1"/>
    <property type="molecule type" value="Genomic_DNA"/>
</dbReference>
<feature type="region of interest" description="Disordered" evidence="1">
    <location>
        <begin position="1300"/>
        <end position="1337"/>
    </location>
</feature>
<feature type="compositionally biased region" description="Low complexity" evidence="1">
    <location>
        <begin position="874"/>
        <end position="885"/>
    </location>
</feature>
<reference evidence="4" key="3">
    <citation type="journal article" date="2012" name="PLoS Pathog.">
        <title>Comparative genomics of the apicomplexan parasites Toxoplasma gondii and Neospora caninum: Coccidia differing in host range and transmission strategy.</title>
        <authorList>
            <person name="Reid A.J."/>
            <person name="Vermont S.J."/>
            <person name="Cotton J.A."/>
            <person name="Harris D."/>
            <person name="Hill-Cawthorne G.A."/>
            <person name="Konen-Waisman S."/>
            <person name="Latham S.M."/>
            <person name="Mourier T."/>
            <person name="Norton R."/>
            <person name="Quail M.A."/>
            <person name="Sanders M."/>
            <person name="Shanmugam D."/>
            <person name="Sohal A."/>
            <person name="Wasmuth J.D."/>
            <person name="Brunk B."/>
            <person name="Grigg M.E."/>
            <person name="Howard J.C."/>
            <person name="Parkinson J."/>
            <person name="Roos D.S."/>
            <person name="Trees A.J."/>
            <person name="Berriman M."/>
            <person name="Pain A."/>
            <person name="Wastling J.M."/>
        </authorList>
    </citation>
    <scope>NUCLEOTIDE SEQUENCE [LARGE SCALE GENOMIC DNA]</scope>
    <source>
        <strain evidence="4">Liverpool</strain>
    </source>
</reference>
<proteinExistence type="predicted"/>
<feature type="compositionally biased region" description="Basic and acidic residues" evidence="1">
    <location>
        <begin position="1300"/>
        <end position="1334"/>
    </location>
</feature>
<reference evidence="2" key="2">
    <citation type="submission" date="2011-03" db="EMBL/GenBank/DDBJ databases">
        <title>Comparative genomics and transcriptomics of Neospora caninum and Toxoplasma gondii.</title>
        <authorList>
            <person name="Reid A.J."/>
            <person name="Sohal A."/>
            <person name="Harris D."/>
            <person name="Quail M."/>
            <person name="Sanders M."/>
            <person name="Berriman M."/>
            <person name="Wastling J.M."/>
            <person name="Pain A."/>
        </authorList>
    </citation>
    <scope>NUCLEOTIDE SEQUENCE</scope>
    <source>
        <strain evidence="2">Liverpool</strain>
    </source>
</reference>
<keyword evidence="4" id="KW-1185">Reference proteome</keyword>
<dbReference type="Proteomes" id="UP000007494">
    <property type="component" value="Chromosome VI"/>
</dbReference>
<feature type="compositionally biased region" description="Basic and acidic residues" evidence="1">
    <location>
        <begin position="705"/>
        <end position="721"/>
    </location>
</feature>
<feature type="compositionally biased region" description="Low complexity" evidence="1">
    <location>
        <begin position="193"/>
        <end position="211"/>
    </location>
</feature>
<dbReference type="eggNOG" id="ENOG502QPI9">
    <property type="taxonomic scope" value="Eukaryota"/>
</dbReference>
<sequence length="1509" mass="161179">MLPSSASPAASSAAILPSTFSGLRPHAAESPTSALAISHPDAARPCRALLLPEPASLSPPSSRSPSSLSSARLARAPDHLAIGAKDPRTRRPLQAAYSTSALTPAVSLRLESSGATRLVKTPQRHPGCLPSAGREEGLRIEDHDTPSLSTERDGSAGGDKLQGKTGETAGVAEATLRGKTGTSSALETPLRGASLSSSRSASSLVSPSLLSSRSSASLLTSSLASSLLSSAPASSLSLSVDKRAGSKLTQSWGSGNPGEKGHILDALAGSPAANRQSRLDRDAPAVDEGTGSKQTTPTPHASVKAQMPAARETSVAEALRQGKTAEEARTGTAKTRDEAQQESREERKDRLKEEILQLCQRLMHSNTPSKIEKQAEGAAQTTASPRREGQRGDEREGKRESDRDEERTETQGCRTNFESSVSPPRLPSSVSALSFETGSPLSTTQTLATSLASRSSVSCGKDRAGFRKNHGFSLCSLSTLSSFELSDVFASPPKHGSGAPPSLPGCSPAPQKAEEIEPGDAEAESQSTPIHDTPEANDAQSVQPSCALLDPRNSSTSDSFKNTTPTSSSSSSSSSHSFPFPVSSGVNARPLSRSWSSVGSFSLRPPGEPPRRPSTAAHASAFQRTNRLPAQAILPPFPSLPSACPASPPPNLLRLREVQVAGICSQLAQKATNARVSPAAIDQDYAGWLRLPSFSSSLASSVRGEQGEKTEGACKGKERLSVSRAGSSESAAKRSLPSMEEEVYVSRHTLTQSCATQLSMLRDQTGQRVNIQAQLMEQIVAGAMPRQVFEHFFGQGVPVEASVSRFLEKRRMQNTTRRVKEHLEKKVPEFFASKGVPLGTCSPCALFRAAFCYLAQISNAAARKGQNRRRSAETALPTPVLPSSSSSESFASLFTSASFATYLSQSALCDALEKLQWWPKEVNDFDKKEVLLSLALADECAHGKAALARDRLLPQGVTERGWILGFLTLPFNLPDWPVTLDLLPADPGRSSALPFLSAVASPASSRLRCTPYLLVHAPKDCARLDATCFCGFLHLCRVALLICSAFGEKVSEHFPSLLRRLSEKGESPESGPETDRKLATPHKATLREEERGGETEKKLLPCPLEVSAYALSELTLVGPRREKEVRGRLSSRDKEEKKKSKQAMGGAPRHADAGAQEESKASKRKRCKIPAWHLCQDVLLSRLVSLEELQVSLELLCPASWVVAALHFVVGVASRSLSPAEWLALLHPCSPLAAPLEIEELVTRFDLKHPLPSFASSSTSSSSPSFIKTNFLSFFSLASRSSSSFSGDSRVCWSCGEKGVADEERPKTTEDGLPAGEKKPVSAPRRDSGTERSADTQSRLGLQWLSFEKGKGEKNNSRKRGTRFSLPAFARAEDDSAQNREAERAKDDAELGKLSAALPFFSLLSEEDQAVLLEKEKVYRQTRRWLGAFLAECANSETTRKALDRLAVAAVSASAIEPGMPHGGGPALLPLVTAGGSCCFDVYALQACAKVFFAVVTKCNLFSLLHDLL</sequence>
<organism evidence="2 4">
    <name type="scientific">Neospora caninum (strain Liverpool)</name>
    <dbReference type="NCBI Taxonomy" id="572307"/>
    <lineage>
        <taxon>Eukaryota</taxon>
        <taxon>Sar</taxon>
        <taxon>Alveolata</taxon>
        <taxon>Apicomplexa</taxon>
        <taxon>Conoidasida</taxon>
        <taxon>Coccidia</taxon>
        <taxon>Eucoccidiorida</taxon>
        <taxon>Eimeriorina</taxon>
        <taxon>Sarcocystidae</taxon>
        <taxon>Neospora</taxon>
    </lineage>
</organism>
<feature type="region of interest" description="Disordered" evidence="1">
    <location>
        <begin position="1061"/>
        <end position="1095"/>
    </location>
</feature>
<evidence type="ECO:0000313" key="3">
    <source>
        <dbReference type="EMBL" id="CEL65718.1"/>
    </source>
</evidence>
<dbReference type="RefSeq" id="XP_003881795.1">
    <property type="nucleotide sequence ID" value="XM_003881746.1"/>
</dbReference>
<evidence type="ECO:0000313" key="4">
    <source>
        <dbReference type="Proteomes" id="UP000007494"/>
    </source>
</evidence>
<feature type="region of interest" description="Disordered" evidence="1">
    <location>
        <begin position="1351"/>
        <end position="1388"/>
    </location>
</feature>
<feature type="compositionally biased region" description="Low complexity" evidence="1">
    <location>
        <begin position="559"/>
        <end position="584"/>
    </location>
</feature>
<feature type="compositionally biased region" description="Basic and acidic residues" evidence="1">
    <location>
        <begin position="385"/>
        <end position="409"/>
    </location>
</feature>
<name>F0VDG9_NEOCL</name>
<feature type="compositionally biased region" description="Basic and acidic residues" evidence="1">
    <location>
        <begin position="133"/>
        <end position="154"/>
    </location>
</feature>
<accession>F0VDG9</accession>
<evidence type="ECO:0000256" key="1">
    <source>
        <dbReference type="SAM" id="MobiDB-lite"/>
    </source>
</evidence>
<feature type="region of interest" description="Disordered" evidence="1">
    <location>
        <begin position="229"/>
        <end position="352"/>
    </location>
</feature>
<feature type="compositionally biased region" description="Low complexity" evidence="1">
    <location>
        <begin position="229"/>
        <end position="239"/>
    </location>
</feature>
<dbReference type="OrthoDB" id="378331at2759"/>
<feature type="compositionally biased region" description="Basic and acidic residues" evidence="1">
    <location>
        <begin position="1122"/>
        <end position="1138"/>
    </location>
</feature>
<evidence type="ECO:0000313" key="2">
    <source>
        <dbReference type="EMBL" id="CBZ51762.1"/>
    </source>
</evidence>
<feature type="region of interest" description="Disordered" evidence="1">
    <location>
        <begin position="699"/>
        <end position="736"/>
    </location>
</feature>
<reference evidence="2" key="1">
    <citation type="submission" date="2011-02" db="EMBL/GenBank/DDBJ databases">
        <authorList>
            <person name="Aslett M."/>
        </authorList>
    </citation>
    <scope>NUCLEOTIDE SEQUENCE</scope>
    <source>
        <strain evidence="2">Liverpool</strain>
    </source>
</reference>
<feature type="compositionally biased region" description="Basic and acidic residues" evidence="1">
    <location>
        <begin position="1061"/>
        <end position="1078"/>
    </location>
</feature>
<dbReference type="VEuPathDB" id="ToxoDB:NCLIV_015540"/>
<feature type="compositionally biased region" description="Basic and acidic residues" evidence="1">
    <location>
        <begin position="1149"/>
        <end position="1161"/>
    </location>
</feature>
<feature type="region of interest" description="Disordered" evidence="1">
    <location>
        <begin position="1122"/>
        <end position="1161"/>
    </location>
</feature>
<feature type="compositionally biased region" description="Basic and acidic residues" evidence="1">
    <location>
        <begin position="1371"/>
        <end position="1388"/>
    </location>
</feature>
<feature type="region of interest" description="Disordered" evidence="1">
    <location>
        <begin position="49"/>
        <end position="211"/>
    </location>
</feature>
<dbReference type="OMA" id="ACAKVFF"/>
<feature type="compositionally biased region" description="Low complexity" evidence="1">
    <location>
        <begin position="419"/>
        <end position="447"/>
    </location>
</feature>
<feature type="compositionally biased region" description="Basic and acidic residues" evidence="1">
    <location>
        <begin position="323"/>
        <end position="352"/>
    </location>
</feature>
<gene>
    <name evidence="3" type="ORF">BN1204_015540</name>
    <name evidence="2" type="ORF">NCLIV_015540</name>
</gene>
<feature type="region of interest" description="Disordered" evidence="1">
    <location>
        <begin position="365"/>
        <end position="447"/>
    </location>
</feature>
<feature type="region of interest" description="Disordered" evidence="1">
    <location>
        <begin position="489"/>
        <end position="620"/>
    </location>
</feature>
<dbReference type="GeneID" id="13444314"/>
<feature type="compositionally biased region" description="Low complexity" evidence="1">
    <location>
        <begin position="49"/>
        <end position="74"/>
    </location>
</feature>
<dbReference type="EMBL" id="FR823387">
    <property type="protein sequence ID" value="CBZ51762.1"/>
    <property type="molecule type" value="Genomic_DNA"/>
</dbReference>
<feature type="region of interest" description="Disordered" evidence="1">
    <location>
        <begin position="866"/>
        <end position="885"/>
    </location>
</feature>
<feature type="compositionally biased region" description="Basic and acidic residues" evidence="1">
    <location>
        <begin position="1085"/>
        <end position="1095"/>
    </location>
</feature>
<protein>
    <submittedName>
        <fullName evidence="2">Uncharacterized protein</fullName>
    </submittedName>
</protein>